<gene>
    <name evidence="1" type="ORF">PACLA_8A061365</name>
</gene>
<keyword evidence="2" id="KW-1185">Reference proteome</keyword>
<proteinExistence type="predicted"/>
<sequence>MAHLYVFAMKDIPRMVLFVKMLMNVLKNVTIATTTLRVQILKVHSTAPVILGTQEMEIVAKILMNAFFKLTTVTIMLNVITQMAHLHVFAIWDIQGMVLAVKVSGIESETTTMW</sequence>
<protein>
    <submittedName>
        <fullName evidence="1">Uncharacterized protein</fullName>
    </submittedName>
</protein>
<reference evidence="1" key="1">
    <citation type="submission" date="2020-04" db="EMBL/GenBank/DDBJ databases">
        <authorList>
            <person name="Alioto T."/>
            <person name="Alioto T."/>
            <person name="Gomez Garrido J."/>
        </authorList>
    </citation>
    <scope>NUCLEOTIDE SEQUENCE</scope>
    <source>
        <strain evidence="1">A484AB</strain>
    </source>
</reference>
<organism evidence="1 2">
    <name type="scientific">Paramuricea clavata</name>
    <name type="common">Red gorgonian</name>
    <name type="synonym">Violescent sea-whip</name>
    <dbReference type="NCBI Taxonomy" id="317549"/>
    <lineage>
        <taxon>Eukaryota</taxon>
        <taxon>Metazoa</taxon>
        <taxon>Cnidaria</taxon>
        <taxon>Anthozoa</taxon>
        <taxon>Octocorallia</taxon>
        <taxon>Malacalcyonacea</taxon>
        <taxon>Plexauridae</taxon>
        <taxon>Paramuricea</taxon>
    </lineage>
</organism>
<accession>A0A7D9HUU6</accession>
<dbReference type="AlphaFoldDB" id="A0A7D9HUU6"/>
<comment type="caution">
    <text evidence="1">The sequence shown here is derived from an EMBL/GenBank/DDBJ whole genome shotgun (WGS) entry which is preliminary data.</text>
</comment>
<dbReference type="EMBL" id="CACRXK020002337">
    <property type="protein sequence ID" value="CAB3993843.1"/>
    <property type="molecule type" value="Genomic_DNA"/>
</dbReference>
<evidence type="ECO:0000313" key="2">
    <source>
        <dbReference type="Proteomes" id="UP001152795"/>
    </source>
</evidence>
<dbReference type="Proteomes" id="UP001152795">
    <property type="component" value="Unassembled WGS sequence"/>
</dbReference>
<name>A0A7D9HUU6_PARCT</name>
<evidence type="ECO:0000313" key="1">
    <source>
        <dbReference type="EMBL" id="CAB3993843.1"/>
    </source>
</evidence>